<evidence type="ECO:0000313" key="2">
    <source>
        <dbReference type="Proteomes" id="UP000265916"/>
    </source>
</evidence>
<comment type="caution">
    <text evidence="1">The sequence shown here is derived from an EMBL/GenBank/DDBJ whole genome shotgun (WGS) entry which is preliminary data.</text>
</comment>
<reference evidence="1 2" key="1">
    <citation type="submission" date="2017-08" db="EMBL/GenBank/DDBJ databases">
        <title>Reclassification of Bisgaard taxon 37 and 44.</title>
        <authorList>
            <person name="Christensen H."/>
        </authorList>
    </citation>
    <scope>NUCLEOTIDE SEQUENCE [LARGE SCALE GENOMIC DNA]</scope>
    <source>
        <strain evidence="1 2">111</strain>
    </source>
</reference>
<evidence type="ECO:0000313" key="1">
    <source>
        <dbReference type="EMBL" id="RIY39476.1"/>
    </source>
</evidence>
<proteinExistence type="predicted"/>
<name>A0A3A1YPP9_9GAMM</name>
<gene>
    <name evidence="1" type="ORF">CKF58_02105</name>
</gene>
<dbReference type="EMBL" id="NRJG01000031">
    <property type="protein sequence ID" value="RIY39476.1"/>
    <property type="molecule type" value="Genomic_DNA"/>
</dbReference>
<protein>
    <submittedName>
        <fullName evidence="1">Uncharacterized protein</fullName>
    </submittedName>
</protein>
<dbReference type="AlphaFoldDB" id="A0A3A1YPP9"/>
<keyword evidence="2" id="KW-1185">Reference proteome</keyword>
<organism evidence="1 2">
    <name type="scientific">Psittacicella hinzii</name>
    <dbReference type="NCBI Taxonomy" id="2028575"/>
    <lineage>
        <taxon>Bacteria</taxon>
        <taxon>Pseudomonadati</taxon>
        <taxon>Pseudomonadota</taxon>
        <taxon>Gammaproteobacteria</taxon>
        <taxon>Pasteurellales</taxon>
        <taxon>Psittacicellaceae</taxon>
        <taxon>Psittacicella</taxon>
    </lineage>
</organism>
<sequence length="379" mass="43138">MYDIKITRLSEIPEALECHTYGIKSEIKRMQLAGITFAYYLNGELLNLEEFDIAAYIFKPEDELLLVPVYTAAFFKAIKKVFSGVAKVIRNVVRGVKKLIGLQKKGTDSNTNDVDEDDGSGKNAFGSNLKNTYADGSPVPIVYGRMKVGSIVFSKSIHSGNIVTMEDRLISLEQNITARSANEERDDITWETLENAISAQSKVISNFKALTEQQSLSNTRLKQLMDIYPEDWEISFSKGTTEEMSDYDSNGYRHRFIYEQPYDLPANVTYYFHKEHYEVWSGQSHETKQIRNPLRPAEKMTVGTSIVRRTRYVKLKPFTGLRSKLFIQYNLANEKEYKLAKLFCEMAKAQLYFYMNQDGKSGTTFEKAKAAFTAAGGTL</sequence>
<dbReference type="Proteomes" id="UP000265916">
    <property type="component" value="Unassembled WGS sequence"/>
</dbReference>
<accession>A0A3A1YPP9</accession>